<sequence length="126" mass="14504">MELAEDYVADSSMQYRDTSDLVDEFSRELSQMEGKCLDIGCGPGRITKEMLLTLLPEESKIVDHAYAVNPFINRFPDDKIKNEFLEQLINEIMSQNVPLKNKNNEDYIILRYQLLIAFVQKPPSTA</sequence>
<keyword evidence="2" id="KW-1185">Reference proteome</keyword>
<dbReference type="InterPro" id="IPR029063">
    <property type="entry name" value="SAM-dependent_MTases_sf"/>
</dbReference>
<dbReference type="Gene3D" id="3.40.50.150">
    <property type="entry name" value="Vaccinia Virus protein VP39"/>
    <property type="match status" value="1"/>
</dbReference>
<dbReference type="GO" id="GO:0032259">
    <property type="term" value="P:methylation"/>
    <property type="evidence" value="ECO:0007669"/>
    <property type="project" value="UniProtKB-KW"/>
</dbReference>
<reference evidence="1 2" key="1">
    <citation type="submission" date="2015-04" db="EMBL/GenBank/DDBJ databases">
        <title>Lasius niger genome sequencing.</title>
        <authorList>
            <person name="Konorov E.A."/>
            <person name="Nikitin M.A."/>
            <person name="Kirill M.V."/>
            <person name="Chang P."/>
        </authorList>
    </citation>
    <scope>NUCLEOTIDE SEQUENCE [LARGE SCALE GENOMIC DNA]</scope>
    <source>
        <tissue evidence="1">Whole</tissue>
    </source>
</reference>
<dbReference type="SUPFAM" id="SSF53335">
    <property type="entry name" value="S-adenosyl-L-methionine-dependent methyltransferases"/>
    <property type="match status" value="1"/>
</dbReference>
<organism evidence="1 2">
    <name type="scientific">Lasius niger</name>
    <name type="common">Black garden ant</name>
    <dbReference type="NCBI Taxonomy" id="67767"/>
    <lineage>
        <taxon>Eukaryota</taxon>
        <taxon>Metazoa</taxon>
        <taxon>Ecdysozoa</taxon>
        <taxon>Arthropoda</taxon>
        <taxon>Hexapoda</taxon>
        <taxon>Insecta</taxon>
        <taxon>Pterygota</taxon>
        <taxon>Neoptera</taxon>
        <taxon>Endopterygota</taxon>
        <taxon>Hymenoptera</taxon>
        <taxon>Apocrita</taxon>
        <taxon>Aculeata</taxon>
        <taxon>Formicoidea</taxon>
        <taxon>Formicidae</taxon>
        <taxon>Formicinae</taxon>
        <taxon>Lasius</taxon>
        <taxon>Lasius</taxon>
    </lineage>
</organism>
<dbReference type="EMBL" id="LBMM01000660">
    <property type="protein sequence ID" value="KMQ97858.1"/>
    <property type="molecule type" value="Genomic_DNA"/>
</dbReference>
<dbReference type="Proteomes" id="UP000036403">
    <property type="component" value="Unassembled WGS sequence"/>
</dbReference>
<name>A0A0J7L5N4_LASNI</name>
<dbReference type="AlphaFoldDB" id="A0A0J7L5N4"/>
<protein>
    <submittedName>
        <fullName evidence="1">Malonyl-o-methyltransferase 2-like protein</fullName>
    </submittedName>
</protein>
<comment type="caution">
    <text evidence="1">The sequence shown here is derived from an EMBL/GenBank/DDBJ whole genome shotgun (WGS) entry which is preliminary data.</text>
</comment>
<evidence type="ECO:0000313" key="1">
    <source>
        <dbReference type="EMBL" id="KMQ97858.1"/>
    </source>
</evidence>
<dbReference type="OrthoDB" id="8300214at2759"/>
<proteinExistence type="predicted"/>
<evidence type="ECO:0000313" key="2">
    <source>
        <dbReference type="Proteomes" id="UP000036403"/>
    </source>
</evidence>
<keyword evidence="1" id="KW-0489">Methyltransferase</keyword>
<gene>
    <name evidence="1" type="ORF">RF55_1799</name>
</gene>
<dbReference type="GO" id="GO:0008168">
    <property type="term" value="F:methyltransferase activity"/>
    <property type="evidence" value="ECO:0007669"/>
    <property type="project" value="UniProtKB-KW"/>
</dbReference>
<accession>A0A0J7L5N4</accession>
<keyword evidence="1" id="KW-0808">Transferase</keyword>
<dbReference type="STRING" id="67767.A0A0J7L5N4"/>
<dbReference type="PaxDb" id="67767-A0A0J7L5N4"/>